<name>A0ABU6J973_9BURK</name>
<evidence type="ECO:0000313" key="1">
    <source>
        <dbReference type="EMBL" id="MEC4719988.1"/>
    </source>
</evidence>
<accession>A0ABU6J973</accession>
<protein>
    <submittedName>
        <fullName evidence="1">Uncharacterized protein</fullName>
    </submittedName>
</protein>
<comment type="caution">
    <text evidence="1">The sequence shown here is derived from an EMBL/GenBank/DDBJ whole genome shotgun (WGS) entry which is preliminary data.</text>
</comment>
<gene>
    <name evidence="1" type="ORF">RY831_12570</name>
</gene>
<reference evidence="1 2" key="1">
    <citation type="submission" date="2023-10" db="EMBL/GenBank/DDBJ databases">
        <title>Noviherbaspirillum sp. CPCC 100848 genome assembly.</title>
        <authorList>
            <person name="Li X.Y."/>
            <person name="Fang X.M."/>
        </authorList>
    </citation>
    <scope>NUCLEOTIDE SEQUENCE [LARGE SCALE GENOMIC DNA]</scope>
    <source>
        <strain evidence="1 2">CPCC 100848</strain>
    </source>
</reference>
<keyword evidence="2" id="KW-1185">Reference proteome</keyword>
<proteinExistence type="predicted"/>
<organism evidence="1 2">
    <name type="scientific">Noviherbaspirillum album</name>
    <dbReference type="NCBI Taxonomy" id="3080276"/>
    <lineage>
        <taxon>Bacteria</taxon>
        <taxon>Pseudomonadati</taxon>
        <taxon>Pseudomonadota</taxon>
        <taxon>Betaproteobacteria</taxon>
        <taxon>Burkholderiales</taxon>
        <taxon>Oxalobacteraceae</taxon>
        <taxon>Noviherbaspirillum</taxon>
    </lineage>
</organism>
<dbReference type="Proteomes" id="UP001352263">
    <property type="component" value="Unassembled WGS sequence"/>
</dbReference>
<sequence length="62" mass="7123">MASRILRGVHRKPIRLVVVQESERLELQQSAELFMDGGQSPRQWLDGFFHASAVRIMSTMPQ</sequence>
<dbReference type="EMBL" id="JAWIIV010000009">
    <property type="protein sequence ID" value="MEC4719988.1"/>
    <property type="molecule type" value="Genomic_DNA"/>
</dbReference>
<evidence type="ECO:0000313" key="2">
    <source>
        <dbReference type="Proteomes" id="UP001352263"/>
    </source>
</evidence>
<dbReference type="RefSeq" id="WP_326506703.1">
    <property type="nucleotide sequence ID" value="NZ_JAWIIV010000009.1"/>
</dbReference>